<dbReference type="EMBL" id="CP053835">
    <property type="protein sequence ID" value="QKF76248.1"/>
    <property type="molecule type" value="Genomic_DNA"/>
</dbReference>
<dbReference type="KEGG" id="adz:ADFLV_0181"/>
<dbReference type="AlphaFoldDB" id="A0AAE7BD00"/>
<sequence length="361" mass="42385">MENLYDYKSEISKNIEKISNEVFILKAKYNKFFNIEEIFSSENGGKTRLNRQIFNENHENIQTSILEISLCIDEIIGILKEEMKKLLAKYHQFDKVELVNFIFDDKNFLEILALDLETFGIKGENKKKCLNEIKELINLKNKIFNLKYFIDMFDTNIFDKYINRLGVEDLINSTIIFEIIDSYALQFEEVKKFAEQITTLGMLNEKVINLNSFNNLLELHKRRVDNYVYAGIKYKIFVEYSCETNLNKSIYLNKAYLENILSALIEQSSMDVVKKELKKGKIQKQIDVNITLNKNTFQIVVKNNGFEVRNIYNLFLSDVDNKYILEAKNLSNLINAKFDITVIDNEGMQYTVTQVLKNTVR</sequence>
<name>A0AAE7BD00_9BACT</name>
<dbReference type="Proteomes" id="UP000503313">
    <property type="component" value="Chromosome"/>
</dbReference>
<accession>A0AAE7BD00</accession>
<keyword evidence="2" id="KW-1185">Reference proteome</keyword>
<evidence type="ECO:0000313" key="2">
    <source>
        <dbReference type="Proteomes" id="UP000503313"/>
    </source>
</evidence>
<organism evidence="1 2">
    <name type="scientific">Arcobacter defluvii</name>
    <dbReference type="NCBI Taxonomy" id="873191"/>
    <lineage>
        <taxon>Bacteria</taxon>
        <taxon>Pseudomonadati</taxon>
        <taxon>Campylobacterota</taxon>
        <taxon>Epsilonproteobacteria</taxon>
        <taxon>Campylobacterales</taxon>
        <taxon>Arcobacteraceae</taxon>
        <taxon>Arcobacter</taxon>
    </lineage>
</organism>
<evidence type="ECO:0000313" key="1">
    <source>
        <dbReference type="EMBL" id="QKF76248.1"/>
    </source>
</evidence>
<protein>
    <submittedName>
        <fullName evidence="1">Uncharacterized protein</fullName>
    </submittedName>
</protein>
<reference evidence="1 2" key="1">
    <citation type="submission" date="2020-05" db="EMBL/GenBank/DDBJ databases">
        <title>Complete genome sequencing of Campylobacter and Arcobacter type strains.</title>
        <authorList>
            <person name="Miller W.G."/>
            <person name="Yee E."/>
        </authorList>
    </citation>
    <scope>NUCLEOTIDE SEQUENCE [LARGE SCALE GENOMIC DNA]</scope>
    <source>
        <strain evidence="1 2">LMG 25694</strain>
    </source>
</reference>
<proteinExistence type="predicted"/>
<dbReference type="RefSeq" id="WP_014472901.1">
    <property type="nucleotide sequence ID" value="NZ_CP053835.1"/>
</dbReference>
<gene>
    <name evidence="1" type="ORF">ADFLV_0181</name>
</gene>